<keyword evidence="1" id="KW-0472">Membrane</keyword>
<name>A0A6H2A1T9_9ZZZZ</name>
<dbReference type="EMBL" id="MT144451">
    <property type="protein sequence ID" value="QJA53784.1"/>
    <property type="molecule type" value="Genomic_DNA"/>
</dbReference>
<keyword evidence="1" id="KW-0812">Transmembrane</keyword>
<accession>A0A6H2A1T9</accession>
<gene>
    <name evidence="2" type="ORF">TM448A04028_0002</name>
</gene>
<feature type="transmembrane region" description="Helical" evidence="1">
    <location>
        <begin position="12"/>
        <end position="34"/>
    </location>
</feature>
<evidence type="ECO:0000313" key="2">
    <source>
        <dbReference type="EMBL" id="QJA53784.1"/>
    </source>
</evidence>
<evidence type="ECO:0000256" key="1">
    <source>
        <dbReference type="SAM" id="Phobius"/>
    </source>
</evidence>
<organism evidence="2">
    <name type="scientific">viral metagenome</name>
    <dbReference type="NCBI Taxonomy" id="1070528"/>
    <lineage>
        <taxon>unclassified sequences</taxon>
        <taxon>metagenomes</taxon>
        <taxon>organismal metagenomes</taxon>
    </lineage>
</organism>
<proteinExistence type="predicted"/>
<protein>
    <submittedName>
        <fullName evidence="2">Uncharacterized protein</fullName>
    </submittedName>
</protein>
<dbReference type="AlphaFoldDB" id="A0A6H2A1T9"/>
<keyword evidence="1" id="KW-1133">Transmembrane helix</keyword>
<reference evidence="2" key="1">
    <citation type="submission" date="2020-03" db="EMBL/GenBank/DDBJ databases">
        <title>The deep terrestrial virosphere.</title>
        <authorList>
            <person name="Holmfeldt K."/>
            <person name="Nilsson E."/>
            <person name="Simone D."/>
            <person name="Lopez-Fernandez M."/>
            <person name="Wu X."/>
            <person name="de Brujin I."/>
            <person name="Lundin D."/>
            <person name="Andersson A."/>
            <person name="Bertilsson S."/>
            <person name="Dopson M."/>
        </authorList>
    </citation>
    <scope>NUCLEOTIDE SEQUENCE</scope>
    <source>
        <strain evidence="2">TM448A04028</strain>
    </source>
</reference>
<sequence length="130" mass="15046">MEKQTKRLCMFMPMFIIWLFCMVWLFCIVILLPWNTIVGGGNNKNDIMVIESNAENSIKPCPPGYKILCDSRGHYLPVMPYGTRLYKNEHGCISYDNRKDAIERAWEQYEFSSSPPDTVNWHDCTGGDAK</sequence>